<name>C1E7U6_MICCC</name>
<dbReference type="InParanoid" id="C1E7U6"/>
<evidence type="ECO:0000259" key="5">
    <source>
        <dbReference type="Pfam" id="PF25498"/>
    </source>
</evidence>
<evidence type="ECO:0000313" key="6">
    <source>
        <dbReference type="EMBL" id="ACO64042.1"/>
    </source>
</evidence>
<gene>
    <name evidence="6" type="ORF">MICPUN_108396</name>
</gene>
<feature type="domain" description="DUF7912" evidence="5">
    <location>
        <begin position="207"/>
        <end position="295"/>
    </location>
</feature>
<dbReference type="Pfam" id="PF02576">
    <property type="entry name" value="RimP_N"/>
    <property type="match status" value="1"/>
</dbReference>
<dbReference type="GO" id="GO:0042274">
    <property type="term" value="P:ribosomal small subunit biogenesis"/>
    <property type="evidence" value="ECO:0007669"/>
    <property type="project" value="InterPro"/>
</dbReference>
<dbReference type="GeneID" id="8244425"/>
<accession>C1E7U6</accession>
<dbReference type="HAMAP" id="MF_01077">
    <property type="entry name" value="RimP"/>
    <property type="match status" value="1"/>
</dbReference>
<dbReference type="EMBL" id="CP001327">
    <property type="protein sequence ID" value="ACO64042.1"/>
    <property type="molecule type" value="Genomic_DNA"/>
</dbReference>
<feature type="domain" description="Ribosome maturation factor RimP N-terminal" evidence="4">
    <location>
        <begin position="141"/>
        <end position="204"/>
    </location>
</feature>
<dbReference type="OrthoDB" id="1100432at2759"/>
<dbReference type="InterPro" id="IPR028989">
    <property type="entry name" value="RimP_N"/>
</dbReference>
<organism evidence="6 7">
    <name type="scientific">Micromonas commoda (strain RCC299 / NOUM17 / CCMP2709)</name>
    <name type="common">Picoplanktonic green alga</name>
    <dbReference type="NCBI Taxonomy" id="296587"/>
    <lineage>
        <taxon>Eukaryota</taxon>
        <taxon>Viridiplantae</taxon>
        <taxon>Chlorophyta</taxon>
        <taxon>Mamiellophyceae</taxon>
        <taxon>Mamiellales</taxon>
        <taxon>Mamiellaceae</taxon>
        <taxon>Micromonas</taxon>
    </lineage>
</organism>
<evidence type="ECO:0000256" key="1">
    <source>
        <dbReference type="ARBA" id="ARBA00022490"/>
    </source>
</evidence>
<proteinExistence type="inferred from homology"/>
<evidence type="ECO:0000313" key="7">
    <source>
        <dbReference type="Proteomes" id="UP000002009"/>
    </source>
</evidence>
<dbReference type="PANTHER" id="PTHR34544">
    <property type="entry name" value="OSJNBA0006B20.18 PROTEIN"/>
    <property type="match status" value="1"/>
</dbReference>
<feature type="region of interest" description="Disordered" evidence="3">
    <location>
        <begin position="1"/>
        <end position="24"/>
    </location>
</feature>
<dbReference type="AlphaFoldDB" id="C1E7U6"/>
<reference evidence="6 7" key="1">
    <citation type="journal article" date="2009" name="Science">
        <title>Green evolution and dynamic adaptations revealed by genomes of the marine picoeukaryotes Micromonas.</title>
        <authorList>
            <person name="Worden A.Z."/>
            <person name="Lee J.H."/>
            <person name="Mock T."/>
            <person name="Rouze P."/>
            <person name="Simmons M.P."/>
            <person name="Aerts A.L."/>
            <person name="Allen A.E."/>
            <person name="Cuvelier M.L."/>
            <person name="Derelle E."/>
            <person name="Everett M.V."/>
            <person name="Foulon E."/>
            <person name="Grimwood J."/>
            <person name="Gundlach H."/>
            <person name="Henrissat B."/>
            <person name="Napoli C."/>
            <person name="McDonald S.M."/>
            <person name="Parker M.S."/>
            <person name="Rombauts S."/>
            <person name="Salamov A."/>
            <person name="Von Dassow P."/>
            <person name="Badger J.H."/>
            <person name="Coutinho P.M."/>
            <person name="Demir E."/>
            <person name="Dubchak I."/>
            <person name="Gentemann C."/>
            <person name="Eikrem W."/>
            <person name="Gready J.E."/>
            <person name="John U."/>
            <person name="Lanier W."/>
            <person name="Lindquist E.A."/>
            <person name="Lucas S."/>
            <person name="Mayer K.F."/>
            <person name="Moreau H."/>
            <person name="Not F."/>
            <person name="Otillar R."/>
            <person name="Panaud O."/>
            <person name="Pangilinan J."/>
            <person name="Paulsen I."/>
            <person name="Piegu B."/>
            <person name="Poliakov A."/>
            <person name="Robbens S."/>
            <person name="Schmutz J."/>
            <person name="Toulza E."/>
            <person name="Wyss T."/>
            <person name="Zelensky A."/>
            <person name="Zhou K."/>
            <person name="Armbrust E.V."/>
            <person name="Bhattacharya D."/>
            <person name="Goodenough U.W."/>
            <person name="Van de Peer Y."/>
            <person name="Grigoriev I.V."/>
        </authorList>
    </citation>
    <scope>NUCLEOTIDE SEQUENCE [LARGE SCALE GENOMIC DNA]</scope>
    <source>
        <strain evidence="7">RCC299 / NOUM17</strain>
    </source>
</reference>
<dbReference type="RefSeq" id="XP_002502784.1">
    <property type="nucleotide sequence ID" value="XM_002502738.1"/>
</dbReference>
<dbReference type="InterPro" id="IPR057234">
    <property type="entry name" value="DUF7912"/>
</dbReference>
<feature type="region of interest" description="Disordered" evidence="3">
    <location>
        <begin position="63"/>
        <end position="85"/>
    </location>
</feature>
<dbReference type="PANTHER" id="PTHR34544:SF3">
    <property type="entry name" value="OS07G0155200 PROTEIN"/>
    <property type="match status" value="1"/>
</dbReference>
<evidence type="ECO:0000256" key="2">
    <source>
        <dbReference type="ARBA" id="ARBA00022517"/>
    </source>
</evidence>
<sequence length="298" mass="33189">MARGMSPSLHRPSQPAAPRKFRCGAHAWSMPRGSLRRDDREARFGSGLSTVVAGRINFRRNVSASAKPKGGKKESDDDAIDDGELDVDEDFDDAELAEIEESGENEIETDEAFFTGGTEWGQMGLDVLREVLNEDEFDGELEIFSYKVSAERKRIYISIDAVNDKFGSPTLDQLGAVSRTYNTVLEEKGFPDDVALEVASPGAERQLRLPLELERFRDLTMKVTYAARAEEDGAEGTRTKVLDVEDIDEDGSPTFKLADVEENRPQAKKGQGMNKKQRDWRLKLDVGDISKANLYVGF</sequence>
<dbReference type="eggNOG" id="ENOG502QTRC">
    <property type="taxonomic scope" value="Eukaryota"/>
</dbReference>
<evidence type="ECO:0000256" key="3">
    <source>
        <dbReference type="SAM" id="MobiDB-lite"/>
    </source>
</evidence>
<keyword evidence="2" id="KW-0690">Ribosome biogenesis</keyword>
<dbReference type="InterPro" id="IPR003728">
    <property type="entry name" value="Ribosome_maturation_RimP"/>
</dbReference>
<dbReference type="STRING" id="296587.C1E7U6"/>
<evidence type="ECO:0000259" key="4">
    <source>
        <dbReference type="Pfam" id="PF02576"/>
    </source>
</evidence>
<dbReference type="SUPFAM" id="SSF75420">
    <property type="entry name" value="YhbC-like, N-terminal domain"/>
    <property type="match status" value="1"/>
</dbReference>
<dbReference type="InterPro" id="IPR035956">
    <property type="entry name" value="RimP_N_sf"/>
</dbReference>
<feature type="compositionally biased region" description="Acidic residues" evidence="3">
    <location>
        <begin position="76"/>
        <end position="85"/>
    </location>
</feature>
<dbReference type="Proteomes" id="UP000002009">
    <property type="component" value="Chromosome 6"/>
</dbReference>
<dbReference type="KEGG" id="mis:MICPUN_108396"/>
<keyword evidence="1" id="KW-0963">Cytoplasm</keyword>
<dbReference type="FunCoup" id="C1E7U6">
    <property type="interactions" value="446"/>
</dbReference>
<protein>
    <submittedName>
        <fullName evidence="6">Uncharacterized protein</fullName>
    </submittedName>
</protein>
<keyword evidence="7" id="KW-1185">Reference proteome</keyword>
<dbReference type="OMA" id="LTMKVTY"/>
<dbReference type="Pfam" id="PF25498">
    <property type="entry name" value="DUF7912"/>
    <property type="match status" value="1"/>
</dbReference>